<dbReference type="OrthoDB" id="9800233at2"/>
<sequence>MPSTLRIPLAARAWGDRLFPKVAVDDRHAARMMAALGDDGSRWLHDRHSVYGVLARTRQFRALAQDYLARHPDGHVVNLGAGLSHYFQWLDNGRVRMTDADLPEVLPLRRALLPAAGARHATLPLDLGDARWWDTLSLPATRDAPPVFLFSEGVFMYLHPDTVRQILATFGERAPAGSVLAFDVMCWLAAGRARHHPSVGQTGAQFQWGPRRPAELVAPHARLRPHGIYRVMDGYGLPYSVLGPLSQALLRVPFYALYALRTAD</sequence>
<dbReference type="GO" id="GO:0032259">
    <property type="term" value="P:methylation"/>
    <property type="evidence" value="ECO:0007669"/>
    <property type="project" value="UniProtKB-KW"/>
</dbReference>
<dbReference type="KEGG" id="cpau:EHF44_12400"/>
<evidence type="ECO:0000313" key="4">
    <source>
        <dbReference type="Proteomes" id="UP000270411"/>
    </source>
</evidence>
<dbReference type="GO" id="GO:0008168">
    <property type="term" value="F:methyltransferase activity"/>
    <property type="evidence" value="ECO:0007669"/>
    <property type="project" value="UniProtKB-KW"/>
</dbReference>
<dbReference type="AlphaFoldDB" id="A0A3G8H4M8"/>
<evidence type="ECO:0000313" key="3">
    <source>
        <dbReference type="EMBL" id="AZG15356.1"/>
    </source>
</evidence>
<keyword evidence="2 3" id="KW-0808">Transferase</keyword>
<dbReference type="PANTHER" id="PTHR43619">
    <property type="entry name" value="S-ADENOSYL-L-METHIONINE-DEPENDENT METHYLTRANSFERASE YKTD-RELATED"/>
    <property type="match status" value="1"/>
</dbReference>
<dbReference type="InterPro" id="IPR029063">
    <property type="entry name" value="SAM-dependent_MTases_sf"/>
</dbReference>
<evidence type="ECO:0000256" key="1">
    <source>
        <dbReference type="ARBA" id="ARBA00022603"/>
    </source>
</evidence>
<dbReference type="Gene3D" id="3.40.50.150">
    <property type="entry name" value="Vaccinia Virus protein VP39"/>
    <property type="match status" value="1"/>
</dbReference>
<dbReference type="PANTHER" id="PTHR43619:SF2">
    <property type="entry name" value="S-ADENOSYL-L-METHIONINE-DEPENDENT METHYLTRANSFERASES SUPERFAMILY PROTEIN"/>
    <property type="match status" value="1"/>
</dbReference>
<reference evidence="4" key="1">
    <citation type="submission" date="2018-11" db="EMBL/GenBank/DDBJ databases">
        <title>FDA dAtabase for Regulatory Grade micrObial Sequences (FDA-ARGOS): Supporting development and validation of Infectious Disease Dx tests.</title>
        <authorList>
            <person name="Goldberg B."/>
            <person name="Campos J."/>
            <person name="Tallon L."/>
            <person name="Sadzewicz L."/>
            <person name="Zhao X."/>
            <person name="Vavikolanu K."/>
            <person name="Mehta A."/>
            <person name="Aluvathingal J."/>
            <person name="Nadendla S."/>
            <person name="Geyer C."/>
            <person name="Nandy P."/>
            <person name="Yan Y."/>
            <person name="Sichtig H."/>
        </authorList>
    </citation>
    <scope>NUCLEOTIDE SEQUENCE [LARGE SCALE GENOMIC DNA]</scope>
    <source>
        <strain evidence="4">FDAARGOS_614</strain>
    </source>
</reference>
<keyword evidence="1 3" id="KW-0489">Methyltransferase</keyword>
<evidence type="ECO:0000256" key="2">
    <source>
        <dbReference type="ARBA" id="ARBA00022679"/>
    </source>
</evidence>
<gene>
    <name evidence="3" type="ORF">EHF44_12400</name>
</gene>
<dbReference type="SUPFAM" id="SSF53335">
    <property type="entry name" value="S-adenosyl-L-methionine-dependent methyltransferases"/>
    <property type="match status" value="1"/>
</dbReference>
<dbReference type="InterPro" id="IPR007213">
    <property type="entry name" value="Ppm1/Ppm2/Tcmp"/>
</dbReference>
<dbReference type="Pfam" id="PF04072">
    <property type="entry name" value="LCM"/>
    <property type="match status" value="1"/>
</dbReference>
<protein>
    <submittedName>
        <fullName evidence="3">Class I SAM-dependent methyltransferase</fullName>
    </submittedName>
</protein>
<dbReference type="EMBL" id="CP033969">
    <property type="protein sequence ID" value="AZG15356.1"/>
    <property type="molecule type" value="Genomic_DNA"/>
</dbReference>
<organism evidence="3 4">
    <name type="scientific">Cupriavidus pauculus</name>
    <dbReference type="NCBI Taxonomy" id="82633"/>
    <lineage>
        <taxon>Bacteria</taxon>
        <taxon>Pseudomonadati</taxon>
        <taxon>Pseudomonadota</taxon>
        <taxon>Betaproteobacteria</taxon>
        <taxon>Burkholderiales</taxon>
        <taxon>Burkholderiaceae</taxon>
        <taxon>Cupriavidus</taxon>
    </lineage>
</organism>
<dbReference type="Proteomes" id="UP000270411">
    <property type="component" value="Chromosome 1"/>
</dbReference>
<proteinExistence type="predicted"/>
<accession>A0A3G8H4M8</accession>
<name>A0A3G8H4M8_9BURK</name>